<comment type="caution">
    <text evidence="2">The sequence shown here is derived from an EMBL/GenBank/DDBJ whole genome shotgun (WGS) entry which is preliminary data.</text>
</comment>
<sequence>MASTTIEACNKGKMRKYSKLLEFENFASPDCHQSMCGSFRENIRIFLQDVAELEDYTVNGMPIWCILIVSEHNGVFPLYTIEETVQHSIHPFCDHCKLSGWGHHYVSKRRYHFIIPAKENRNKPLKGNFSELQNHNLHGLIHCNGYGHLICINGFKEKSIFDNGSDIMDLWDRVCTTLKAREISVSDVSKKGEMELRLIHGVAYGRSWFGNWGYKYSGGSSGVTEQKYDTAIQILNSLGLNKIINDFKNDDKGMEIKKIIDKYRELSEKPLITISDLLQYIIANPCRYESKTGDSPISFRTFVNLLAKGDCRWAARRLEHVLVVIIKLLKEHKDNNLDRKCGMSRHELREEARKSIGDTGLIDFVLKSIKSFAVNSQIIRRTINPSTRLVEFTIHDVVKEAEGLKWPISTIDSGCRYSRNKLEQAAKVVVNILKEHRDIDSMARQELRDRARECIRDTGLIDYVLKSLDNAIVGNQIVYRSRNPITKRIEFALESVTNQGSIENFEIISSTLDNEVGLEFE</sequence>
<dbReference type="PANTHER" id="PTHR46201">
    <property type="entry name" value="PHD FINGER PROTEIN MALE MEIOCYTE DEATH 1-RELATED"/>
    <property type="match status" value="1"/>
</dbReference>
<keyword evidence="3" id="KW-1185">Reference proteome</keyword>
<reference evidence="3" key="1">
    <citation type="submission" date="2024-07" db="EMBL/GenBank/DDBJ databases">
        <title>Two chromosome-level genome assemblies of Korean endemic species Abeliophyllum distichum and Forsythia ovata (Oleaceae).</title>
        <authorList>
            <person name="Jang H."/>
        </authorList>
    </citation>
    <scope>NUCLEOTIDE SEQUENCE [LARGE SCALE GENOMIC DNA]</scope>
</reference>
<evidence type="ECO:0000313" key="2">
    <source>
        <dbReference type="EMBL" id="KAL2518674.1"/>
    </source>
</evidence>
<dbReference type="InterPro" id="IPR059080">
    <property type="entry name" value="WHD_PTC1"/>
</dbReference>
<feature type="domain" description="PTC1-like winged helix-turn-helix" evidence="1">
    <location>
        <begin position="312"/>
        <end position="397"/>
    </location>
</feature>
<evidence type="ECO:0000259" key="1">
    <source>
        <dbReference type="Pfam" id="PF25874"/>
    </source>
</evidence>
<organism evidence="2 3">
    <name type="scientific">Abeliophyllum distichum</name>
    <dbReference type="NCBI Taxonomy" id="126358"/>
    <lineage>
        <taxon>Eukaryota</taxon>
        <taxon>Viridiplantae</taxon>
        <taxon>Streptophyta</taxon>
        <taxon>Embryophyta</taxon>
        <taxon>Tracheophyta</taxon>
        <taxon>Spermatophyta</taxon>
        <taxon>Magnoliopsida</taxon>
        <taxon>eudicotyledons</taxon>
        <taxon>Gunneridae</taxon>
        <taxon>Pentapetalae</taxon>
        <taxon>asterids</taxon>
        <taxon>lamiids</taxon>
        <taxon>Lamiales</taxon>
        <taxon>Oleaceae</taxon>
        <taxon>Forsythieae</taxon>
        <taxon>Abeliophyllum</taxon>
    </lineage>
</organism>
<dbReference type="Proteomes" id="UP001604336">
    <property type="component" value="Unassembled WGS sequence"/>
</dbReference>
<protein>
    <submittedName>
        <fullName evidence="2">PHD finger protein MALE MEIOCYTE DEATH 1</fullName>
    </submittedName>
</protein>
<proteinExistence type="predicted"/>
<dbReference type="AlphaFoldDB" id="A0ABD1U123"/>
<dbReference type="EMBL" id="JBFOLK010000004">
    <property type="protein sequence ID" value="KAL2518674.1"/>
    <property type="molecule type" value="Genomic_DNA"/>
</dbReference>
<dbReference type="PANTHER" id="PTHR46201:SF8">
    <property type="entry name" value="CHROMATIN REGULATOR PHD FAMILY"/>
    <property type="match status" value="1"/>
</dbReference>
<gene>
    <name evidence="2" type="ORF">Adt_14921</name>
</gene>
<accession>A0ABD1U123</accession>
<name>A0ABD1U123_9LAMI</name>
<evidence type="ECO:0000313" key="3">
    <source>
        <dbReference type="Proteomes" id="UP001604336"/>
    </source>
</evidence>
<feature type="domain" description="PTC1-like winged helix-turn-helix" evidence="1">
    <location>
        <begin position="416"/>
        <end position="495"/>
    </location>
</feature>
<dbReference type="Pfam" id="PF25874">
    <property type="entry name" value="WHD_plant_repro"/>
    <property type="match status" value="2"/>
</dbReference>